<dbReference type="PANTHER" id="PTHR46743">
    <property type="entry name" value="TEICHOIC ACIDS EXPORT ATP-BINDING PROTEIN TAGH"/>
    <property type="match status" value="1"/>
</dbReference>
<proteinExistence type="inferred from homology"/>
<protein>
    <submittedName>
        <fullName evidence="6">ABC transporter ATP-binding protein</fullName>
    </submittedName>
</protein>
<dbReference type="AlphaFoldDB" id="A0A2S9VBP9"/>
<dbReference type="Gene3D" id="3.40.50.300">
    <property type="entry name" value="P-loop containing nucleotide triphosphate hydrolases"/>
    <property type="match status" value="1"/>
</dbReference>
<keyword evidence="7" id="KW-1185">Reference proteome</keyword>
<name>A0A2S9VBP9_9ALTE</name>
<dbReference type="PROSITE" id="PS50893">
    <property type="entry name" value="ABC_TRANSPORTER_2"/>
    <property type="match status" value="1"/>
</dbReference>
<evidence type="ECO:0000313" key="7">
    <source>
        <dbReference type="Proteomes" id="UP000238949"/>
    </source>
</evidence>
<dbReference type="InterPro" id="IPR003439">
    <property type="entry name" value="ABC_transporter-like_ATP-bd"/>
</dbReference>
<dbReference type="GO" id="GO:0016887">
    <property type="term" value="F:ATP hydrolysis activity"/>
    <property type="evidence" value="ECO:0007669"/>
    <property type="project" value="InterPro"/>
</dbReference>
<dbReference type="InterPro" id="IPR027417">
    <property type="entry name" value="P-loop_NTPase"/>
</dbReference>
<sequence length="216" mass="24471">MTIRLINLTKSYPSRLGPQYIFRNLNFDFPTENNVAILGKNGAGKSTLFRMLAKSEYPDKGQIYTNKSMSWPVALATGVHPQMTGRENTRFIGRINDVKDLSVYEEAVQDFAEIGKRFDLPVKTYSSGMRARLVFACCVNIHFDIYLIDEATSVGDPKFRRKAREALEVKAKEAGLIMVSHEMDQIREFCTSAIIIEDGQLNYYGDLEEGIAAYME</sequence>
<accession>A0A2S9VBP9</accession>
<evidence type="ECO:0000259" key="5">
    <source>
        <dbReference type="PROSITE" id="PS50893"/>
    </source>
</evidence>
<evidence type="ECO:0000256" key="2">
    <source>
        <dbReference type="ARBA" id="ARBA00022448"/>
    </source>
</evidence>
<dbReference type="InterPro" id="IPR050683">
    <property type="entry name" value="Bact_Polysacc_Export_ATP-bd"/>
</dbReference>
<evidence type="ECO:0000256" key="4">
    <source>
        <dbReference type="ARBA" id="ARBA00022840"/>
    </source>
</evidence>
<keyword evidence="4 6" id="KW-0067">ATP-binding</keyword>
<dbReference type="InterPro" id="IPR017871">
    <property type="entry name" value="ABC_transporter-like_CS"/>
</dbReference>
<dbReference type="SUPFAM" id="SSF52540">
    <property type="entry name" value="P-loop containing nucleoside triphosphate hydrolases"/>
    <property type="match status" value="1"/>
</dbReference>
<organism evidence="6 7">
    <name type="scientific">Alteromonas alba</name>
    <dbReference type="NCBI Taxonomy" id="2079529"/>
    <lineage>
        <taxon>Bacteria</taxon>
        <taxon>Pseudomonadati</taxon>
        <taxon>Pseudomonadota</taxon>
        <taxon>Gammaproteobacteria</taxon>
        <taxon>Alteromonadales</taxon>
        <taxon>Alteromonadaceae</taxon>
        <taxon>Alteromonas/Salinimonas group</taxon>
        <taxon>Alteromonas</taxon>
    </lineage>
</organism>
<dbReference type="Pfam" id="PF00005">
    <property type="entry name" value="ABC_tran"/>
    <property type="match status" value="1"/>
</dbReference>
<dbReference type="CDD" id="cd03220">
    <property type="entry name" value="ABC_KpsT_Wzt"/>
    <property type="match status" value="1"/>
</dbReference>
<dbReference type="EMBL" id="PVNP01000082">
    <property type="protein sequence ID" value="PRO73872.1"/>
    <property type="molecule type" value="Genomic_DNA"/>
</dbReference>
<gene>
    <name evidence="6" type="ORF">C6Y40_09345</name>
</gene>
<dbReference type="SMART" id="SM00382">
    <property type="entry name" value="AAA"/>
    <property type="match status" value="1"/>
</dbReference>
<dbReference type="GO" id="GO:0005524">
    <property type="term" value="F:ATP binding"/>
    <property type="evidence" value="ECO:0007669"/>
    <property type="project" value="UniProtKB-KW"/>
</dbReference>
<evidence type="ECO:0000256" key="3">
    <source>
        <dbReference type="ARBA" id="ARBA00022741"/>
    </source>
</evidence>
<keyword evidence="2" id="KW-0813">Transport</keyword>
<dbReference type="PANTHER" id="PTHR46743:SF2">
    <property type="entry name" value="TEICHOIC ACIDS EXPORT ATP-BINDING PROTEIN TAGH"/>
    <property type="match status" value="1"/>
</dbReference>
<keyword evidence="3" id="KW-0547">Nucleotide-binding</keyword>
<dbReference type="InterPro" id="IPR003593">
    <property type="entry name" value="AAA+_ATPase"/>
</dbReference>
<evidence type="ECO:0000256" key="1">
    <source>
        <dbReference type="ARBA" id="ARBA00005417"/>
    </source>
</evidence>
<comment type="caution">
    <text evidence="6">The sequence shown here is derived from an EMBL/GenBank/DDBJ whole genome shotgun (WGS) entry which is preliminary data.</text>
</comment>
<dbReference type="GO" id="GO:0140359">
    <property type="term" value="F:ABC-type transporter activity"/>
    <property type="evidence" value="ECO:0007669"/>
    <property type="project" value="InterPro"/>
</dbReference>
<dbReference type="InterPro" id="IPR015860">
    <property type="entry name" value="ABC_transpr_TagH-like"/>
</dbReference>
<dbReference type="Proteomes" id="UP000238949">
    <property type="component" value="Unassembled WGS sequence"/>
</dbReference>
<comment type="similarity">
    <text evidence="1">Belongs to the ABC transporter superfamily.</text>
</comment>
<feature type="domain" description="ABC transporter" evidence="5">
    <location>
        <begin position="3"/>
        <end position="215"/>
    </location>
</feature>
<dbReference type="OrthoDB" id="9778870at2"/>
<dbReference type="PROSITE" id="PS00211">
    <property type="entry name" value="ABC_TRANSPORTER_1"/>
    <property type="match status" value="1"/>
</dbReference>
<reference evidence="7" key="1">
    <citation type="journal article" date="2020" name="Int. J. Syst. Evol. Microbiol.">
        <title>Alteromonas alba sp. nov., a marine bacterium isolated from the seawater of the West Pacific Ocean.</title>
        <authorList>
            <person name="Sun C."/>
            <person name="Wu Y.-H."/>
            <person name="Xamxidin M."/>
            <person name="Cheng H."/>
            <person name="Xu X.-W."/>
        </authorList>
    </citation>
    <scope>NUCLEOTIDE SEQUENCE [LARGE SCALE GENOMIC DNA]</scope>
    <source>
        <strain evidence="7">190</strain>
    </source>
</reference>
<dbReference type="GO" id="GO:0016020">
    <property type="term" value="C:membrane"/>
    <property type="evidence" value="ECO:0007669"/>
    <property type="project" value="InterPro"/>
</dbReference>
<dbReference type="RefSeq" id="WP_105934372.1">
    <property type="nucleotide sequence ID" value="NZ_PVNP01000082.1"/>
</dbReference>
<evidence type="ECO:0000313" key="6">
    <source>
        <dbReference type="EMBL" id="PRO73872.1"/>
    </source>
</evidence>